<evidence type="ECO:0000313" key="4">
    <source>
        <dbReference type="Proteomes" id="UP000282876"/>
    </source>
</evidence>
<evidence type="ECO:0008006" key="5">
    <source>
        <dbReference type="Google" id="ProtNLM"/>
    </source>
</evidence>
<comment type="caution">
    <text evidence="3">The sequence shown here is derived from an EMBL/GenBank/DDBJ whole genome shotgun (WGS) entry which is preliminary data.</text>
</comment>
<reference evidence="3 4" key="1">
    <citation type="submission" date="2018-10" db="EMBL/GenBank/DDBJ databases">
        <title>Draft genome sequence of the microsporidian Tubulinosema ratisbonensis.</title>
        <authorList>
            <person name="Polonais V."/>
            <person name="Peyretaillade E."/>
            <person name="Niehus S."/>
            <person name="Wawrzyniak I."/>
            <person name="Franchet A."/>
            <person name="Gaspin C."/>
            <person name="Reichstadt M."/>
            <person name="Belser C."/>
            <person name="Labadie K."/>
            <person name="Delbac F."/>
            <person name="Ferrandon D."/>
        </authorList>
    </citation>
    <scope>NUCLEOTIDE SEQUENCE [LARGE SCALE GENOMIC DNA]</scope>
    <source>
        <strain evidence="3 4">Franzen</strain>
    </source>
</reference>
<name>A0A437AIU0_9MICR</name>
<feature type="compositionally biased region" description="Basic and acidic residues" evidence="1">
    <location>
        <begin position="156"/>
        <end position="196"/>
    </location>
</feature>
<feature type="signal peptide" evidence="2">
    <location>
        <begin position="1"/>
        <end position="19"/>
    </location>
</feature>
<dbReference type="Proteomes" id="UP000282876">
    <property type="component" value="Unassembled WGS sequence"/>
</dbReference>
<dbReference type="OrthoDB" id="2196613at2759"/>
<organism evidence="3 4">
    <name type="scientific">Tubulinosema ratisbonensis</name>
    <dbReference type="NCBI Taxonomy" id="291195"/>
    <lineage>
        <taxon>Eukaryota</taxon>
        <taxon>Fungi</taxon>
        <taxon>Fungi incertae sedis</taxon>
        <taxon>Microsporidia</taxon>
        <taxon>Tubulinosematoidea</taxon>
        <taxon>Tubulinosematidae</taxon>
        <taxon>Tubulinosema</taxon>
    </lineage>
</organism>
<proteinExistence type="predicted"/>
<feature type="chain" id="PRO_5019460343" description="Ricin B lectin domain-containing protein" evidence="2">
    <location>
        <begin position="20"/>
        <end position="271"/>
    </location>
</feature>
<dbReference type="AlphaFoldDB" id="A0A437AIU0"/>
<evidence type="ECO:0000313" key="3">
    <source>
        <dbReference type="EMBL" id="RVD90999.1"/>
    </source>
</evidence>
<dbReference type="CDD" id="cd00161">
    <property type="entry name" value="beta-trefoil_Ricin-like"/>
    <property type="match status" value="1"/>
</dbReference>
<dbReference type="Gene3D" id="2.80.10.50">
    <property type="match status" value="1"/>
</dbReference>
<protein>
    <recommendedName>
        <fullName evidence="5">Ricin B lectin domain-containing protein</fullName>
    </recommendedName>
</protein>
<sequence>MLLLFTISLCVIIKKKSESRYLKVDGQKILTTSNVKDASKFIFDVINQSKVEYVLEYDKKAVDNYGQNGTGPVMMFARHGRNNQRWTLQSTSNGYKILQGKFKIVHNKVNNDFKTVLQDSKEGDDLFVFLQNDGKNHYQLKAEEIVEEINTESEEEHPVKRIEQTPNKIDEEPKKVEETPKKVEETPKKVDEEPKENNGKTINLFLIQRSESGPGFLNPFPILPNHTAFSGRGFVYNGCMLNPSYYTPRYNLCNIDDGLHGHTKENLDYLN</sequence>
<feature type="region of interest" description="Disordered" evidence="1">
    <location>
        <begin position="150"/>
        <end position="196"/>
    </location>
</feature>
<evidence type="ECO:0000256" key="1">
    <source>
        <dbReference type="SAM" id="MobiDB-lite"/>
    </source>
</evidence>
<evidence type="ECO:0000256" key="2">
    <source>
        <dbReference type="SAM" id="SignalP"/>
    </source>
</evidence>
<dbReference type="VEuPathDB" id="MicrosporidiaDB:TUBRATIS_25630"/>
<keyword evidence="2" id="KW-0732">Signal</keyword>
<gene>
    <name evidence="3" type="ORF">TUBRATIS_25630</name>
</gene>
<accession>A0A437AIU0</accession>
<keyword evidence="4" id="KW-1185">Reference proteome</keyword>
<dbReference type="EMBL" id="RCSS01000692">
    <property type="protein sequence ID" value="RVD90999.1"/>
    <property type="molecule type" value="Genomic_DNA"/>
</dbReference>